<name>A0A1T4PTN7_9FUSO</name>
<dbReference type="STRING" id="180163.SAMN02745174_02034"/>
<keyword evidence="2" id="KW-1185">Reference proteome</keyword>
<dbReference type="OrthoDB" id="9810174at2"/>
<organism evidence="1 2">
    <name type="scientific">Cetobacterium ceti</name>
    <dbReference type="NCBI Taxonomy" id="180163"/>
    <lineage>
        <taxon>Bacteria</taxon>
        <taxon>Fusobacteriati</taxon>
        <taxon>Fusobacteriota</taxon>
        <taxon>Fusobacteriia</taxon>
        <taxon>Fusobacteriales</taxon>
        <taxon>Fusobacteriaceae</taxon>
        <taxon>Cetobacterium</taxon>
    </lineage>
</organism>
<accession>A0A1T4PTN7</accession>
<dbReference type="Proteomes" id="UP000191153">
    <property type="component" value="Unassembled WGS sequence"/>
</dbReference>
<protein>
    <submittedName>
        <fullName evidence="1">Uncharacterized protein</fullName>
    </submittedName>
</protein>
<evidence type="ECO:0000313" key="1">
    <source>
        <dbReference type="EMBL" id="SJZ94892.1"/>
    </source>
</evidence>
<dbReference type="RefSeq" id="WP_078694487.1">
    <property type="nucleotide sequence ID" value="NZ_FUWX01000016.1"/>
</dbReference>
<dbReference type="CDD" id="cd19958">
    <property type="entry name" value="pyocin_knob"/>
    <property type="match status" value="1"/>
</dbReference>
<proteinExistence type="predicted"/>
<dbReference type="EMBL" id="FUWX01000016">
    <property type="protein sequence ID" value="SJZ94892.1"/>
    <property type="molecule type" value="Genomic_DNA"/>
</dbReference>
<gene>
    <name evidence="1" type="ORF">SAMN02745174_02034</name>
</gene>
<dbReference type="AlphaFoldDB" id="A0A1T4PTN7"/>
<evidence type="ECO:0000313" key="2">
    <source>
        <dbReference type="Proteomes" id="UP000191153"/>
    </source>
</evidence>
<sequence>MNTNGAIITNAGLELISHALANNKNISFTKTKLGKGNVNSFDEAKKLNDIIQFYKEIPITSIARNNSGIVRIRSSFTNADFPHEVILKEVGIFAKTDETSEILFAYVNDGLGENFPPGNSGNVIERTRDIYVGVGSTVQVNAIIDKSVVYATVYDLEEGLNKKEDKFPKNSGWNLEKTDLTENDTNKIFTALGALNLKNWLVTNYTTLMNNIRGTLETAIGTKLAHGGYGGTGQTLFNLIESAKTSLTSLINGKENSFSKNSGWNLEKTDLTENNSNKLFTAKGALNLVNNLTTTFTNAINKAKEALRVDISRKEDKFPKNSGFNLEKTDIVENDGQKLISAKGVYEFGLGKLDATKLNFIIVRESDNLNDLKGGNDDSVTLYKIPTSFGTTDKNYPSGSQAGMLLVFRTYGIHIYQKYINVGANFKTCERVFNGASWTDWISLKEEMDMKVSKAGDTMTGTLTIERTSYPSVKLNSTSQPNETFQKIIEANSSGGLDFITRNKNGSNNGFATLLPGETGNIPIEVNVSYAVYGALKVRHKKVGNTLKVWLNIGYMSDSQNGSIRLSSNTVLFDVSVLVPGYKIDRNLVEQVMYCGVARGYSGDRGYFWNDWVVNVRDSNAIYTNSPTEFSAYSRTCGYLEIPIIKA</sequence>
<reference evidence="1 2" key="1">
    <citation type="submission" date="2017-02" db="EMBL/GenBank/DDBJ databases">
        <authorList>
            <person name="Peterson S.W."/>
        </authorList>
    </citation>
    <scope>NUCLEOTIDE SEQUENCE [LARGE SCALE GENOMIC DNA]</scope>
    <source>
        <strain evidence="1 2">ATCC 700028</strain>
    </source>
</reference>